<comment type="cofactor">
    <cofactor evidence="1">
        <name>Fe(2+)</name>
        <dbReference type="ChEBI" id="CHEBI:29033"/>
    </cofactor>
</comment>
<gene>
    <name evidence="15" type="ORF">BI308_21815</name>
</gene>
<proteinExistence type="inferred from homology"/>
<dbReference type="EMBL" id="MLAW01000053">
    <property type="protein sequence ID" value="OJJ18999.1"/>
    <property type="molecule type" value="Genomic_DNA"/>
</dbReference>
<keyword evidence="16" id="KW-1185">Reference proteome</keyword>
<feature type="transmembrane region" description="Helical" evidence="13">
    <location>
        <begin position="12"/>
        <end position="32"/>
    </location>
</feature>
<evidence type="ECO:0000313" key="15">
    <source>
        <dbReference type="EMBL" id="OJJ18999.1"/>
    </source>
</evidence>
<dbReference type="STRING" id="1925591.BI308_21815"/>
<keyword evidence="4" id="KW-0444">Lipid biosynthesis</keyword>
<keyword evidence="8" id="KW-0560">Oxidoreductase</keyword>
<evidence type="ECO:0000256" key="3">
    <source>
        <dbReference type="ARBA" id="ARBA00008749"/>
    </source>
</evidence>
<feature type="transmembrane region" description="Helical" evidence="13">
    <location>
        <begin position="38"/>
        <end position="60"/>
    </location>
</feature>
<keyword evidence="6" id="KW-0276">Fatty acid metabolism</keyword>
<comment type="similarity">
    <text evidence="3">Belongs to the fatty acid desaturase type 2 family.</text>
</comment>
<keyword evidence="7 13" id="KW-1133">Transmembrane helix</keyword>
<dbReference type="PANTHER" id="PTHR11351:SF31">
    <property type="entry name" value="DESATURASE 1, ISOFORM A-RELATED"/>
    <property type="match status" value="1"/>
</dbReference>
<keyword evidence="9" id="KW-0408">Iron</keyword>
<evidence type="ECO:0000256" key="9">
    <source>
        <dbReference type="ARBA" id="ARBA00023004"/>
    </source>
</evidence>
<dbReference type="AlphaFoldDB" id="A0A1L9QLJ9"/>
<sequence>MPNYSLLTKVSYVIGPILIIVSHIGSFMVLLTGLSWGAIAWIIFLYFIRMLATTGIYHRLLTHKSYQAHPFILWLGCIVGASAGQMGPSWWKAHHLCHHQYAEQDLDPHSPHAPYKGMRGFYWSQGGWLLSKKFFPTQLPSDVENNLPLRILDRLHFLPLVALGVVSYAIGGWEYLGAFFLSTTLLFHGVQTVNSFCHITGSEYFETNDLSRNNGWVAFLTLGEGWHNLHHAFPSSSRHGIMLREDKVIYLPDPTYAFIKMLEFLKLASKPRIPSETALLKRSKKETELPVLVET</sequence>
<comment type="subcellular location">
    <subcellularLocation>
        <location evidence="2">Membrane</location>
        <topology evidence="2">Multi-pass membrane protein</topology>
    </subcellularLocation>
</comment>
<dbReference type="PANTHER" id="PTHR11351">
    <property type="entry name" value="ACYL-COA DESATURASE"/>
    <property type="match status" value="1"/>
</dbReference>
<dbReference type="InterPro" id="IPR015876">
    <property type="entry name" value="Acyl-CoA_DS"/>
</dbReference>
<evidence type="ECO:0000256" key="12">
    <source>
        <dbReference type="ARBA" id="ARBA00023160"/>
    </source>
</evidence>
<organism evidence="15 16">
    <name type="scientific">Roseofilum reptotaenium AO1-A</name>
    <dbReference type="NCBI Taxonomy" id="1925591"/>
    <lineage>
        <taxon>Bacteria</taxon>
        <taxon>Bacillati</taxon>
        <taxon>Cyanobacteriota</taxon>
        <taxon>Cyanophyceae</taxon>
        <taxon>Desertifilales</taxon>
        <taxon>Desertifilaceae</taxon>
        <taxon>Roseofilum</taxon>
    </lineage>
</organism>
<dbReference type="InterPro" id="IPR005804">
    <property type="entry name" value="FA_desaturase_dom"/>
</dbReference>
<evidence type="ECO:0000256" key="1">
    <source>
        <dbReference type="ARBA" id="ARBA00001954"/>
    </source>
</evidence>
<evidence type="ECO:0000256" key="2">
    <source>
        <dbReference type="ARBA" id="ARBA00004141"/>
    </source>
</evidence>
<evidence type="ECO:0000256" key="4">
    <source>
        <dbReference type="ARBA" id="ARBA00022516"/>
    </source>
</evidence>
<evidence type="ECO:0000256" key="7">
    <source>
        <dbReference type="ARBA" id="ARBA00022989"/>
    </source>
</evidence>
<dbReference type="Proteomes" id="UP000183940">
    <property type="component" value="Unassembled WGS sequence"/>
</dbReference>
<evidence type="ECO:0000256" key="13">
    <source>
        <dbReference type="SAM" id="Phobius"/>
    </source>
</evidence>
<dbReference type="GO" id="GO:0006633">
    <property type="term" value="P:fatty acid biosynthetic process"/>
    <property type="evidence" value="ECO:0007669"/>
    <property type="project" value="UniProtKB-KW"/>
</dbReference>
<keyword evidence="11 13" id="KW-0472">Membrane</keyword>
<reference evidence="15" key="1">
    <citation type="submission" date="2016-10" db="EMBL/GenBank/DDBJ databases">
        <title>CRISPR-Cas defence system in Roseofilum reptotaenium: evidence of a bacteriophage-cyanobacterium arms race in the coral black band disease.</title>
        <authorList>
            <person name="Buerger P."/>
            <person name="Wood-Charlson E.M."/>
            <person name="Weynberg K.D."/>
            <person name="Willis B."/>
            <person name="Van Oppen M.J."/>
        </authorList>
    </citation>
    <scope>NUCLEOTIDE SEQUENCE [LARGE SCALE GENOMIC DNA]</scope>
    <source>
        <strain evidence="15">AO1-A</strain>
    </source>
</reference>
<dbReference type="CDD" id="cd03505">
    <property type="entry name" value="Delta9-FADS-like"/>
    <property type="match status" value="1"/>
</dbReference>
<evidence type="ECO:0000256" key="6">
    <source>
        <dbReference type="ARBA" id="ARBA00022832"/>
    </source>
</evidence>
<evidence type="ECO:0000256" key="8">
    <source>
        <dbReference type="ARBA" id="ARBA00023002"/>
    </source>
</evidence>
<feature type="domain" description="Fatty acid desaturase" evidence="14">
    <location>
        <begin position="37"/>
        <end position="236"/>
    </location>
</feature>
<evidence type="ECO:0000313" key="16">
    <source>
        <dbReference type="Proteomes" id="UP000183940"/>
    </source>
</evidence>
<keyword evidence="5 13" id="KW-0812">Transmembrane</keyword>
<keyword evidence="10" id="KW-0443">Lipid metabolism</keyword>
<evidence type="ECO:0000256" key="5">
    <source>
        <dbReference type="ARBA" id="ARBA00022692"/>
    </source>
</evidence>
<accession>A0A1L9QLJ9</accession>
<dbReference type="Pfam" id="PF00487">
    <property type="entry name" value="FA_desaturase"/>
    <property type="match status" value="1"/>
</dbReference>
<dbReference type="GO" id="GO:0016020">
    <property type="term" value="C:membrane"/>
    <property type="evidence" value="ECO:0007669"/>
    <property type="project" value="UniProtKB-SubCell"/>
</dbReference>
<comment type="caution">
    <text evidence="15">The sequence shown here is derived from an EMBL/GenBank/DDBJ whole genome shotgun (WGS) entry which is preliminary data.</text>
</comment>
<evidence type="ECO:0000256" key="10">
    <source>
        <dbReference type="ARBA" id="ARBA00023098"/>
    </source>
</evidence>
<protein>
    <submittedName>
        <fullName evidence="15">Delta 9 acyl-lipid fatty acid desaturase</fullName>
    </submittedName>
</protein>
<keyword evidence="12" id="KW-0275">Fatty acid biosynthesis</keyword>
<evidence type="ECO:0000259" key="14">
    <source>
        <dbReference type="Pfam" id="PF00487"/>
    </source>
</evidence>
<dbReference type="GO" id="GO:0016717">
    <property type="term" value="F:oxidoreductase activity, acting on paired donors, with oxidation of a pair of donors resulting in the reduction of molecular oxygen to two molecules of water"/>
    <property type="evidence" value="ECO:0007669"/>
    <property type="project" value="InterPro"/>
</dbReference>
<evidence type="ECO:0000256" key="11">
    <source>
        <dbReference type="ARBA" id="ARBA00023136"/>
    </source>
</evidence>
<dbReference type="PRINTS" id="PR00075">
    <property type="entry name" value="FACDDSATRASE"/>
</dbReference>
<name>A0A1L9QLJ9_9CYAN</name>